<reference evidence="2" key="1">
    <citation type="journal article" date="2021" name="New Phytol.">
        <title>Evolutionary innovations through gain and loss of genes in the ectomycorrhizal Boletales.</title>
        <authorList>
            <person name="Wu G."/>
            <person name="Miyauchi S."/>
            <person name="Morin E."/>
            <person name="Kuo A."/>
            <person name="Drula E."/>
            <person name="Varga T."/>
            <person name="Kohler A."/>
            <person name="Feng B."/>
            <person name="Cao Y."/>
            <person name="Lipzen A."/>
            <person name="Daum C."/>
            <person name="Hundley H."/>
            <person name="Pangilinan J."/>
            <person name="Johnson J."/>
            <person name="Barry K."/>
            <person name="LaButti K."/>
            <person name="Ng V."/>
            <person name="Ahrendt S."/>
            <person name="Min B."/>
            <person name="Choi I.G."/>
            <person name="Park H."/>
            <person name="Plett J.M."/>
            <person name="Magnuson J."/>
            <person name="Spatafora J.W."/>
            <person name="Nagy L.G."/>
            <person name="Henrissat B."/>
            <person name="Grigoriev I.V."/>
            <person name="Yang Z.L."/>
            <person name="Xu J."/>
            <person name="Martin F.M."/>
        </authorList>
    </citation>
    <scope>NUCLEOTIDE SEQUENCE</scope>
    <source>
        <strain evidence="2">KKN 215</strain>
    </source>
</reference>
<proteinExistence type="predicted"/>
<feature type="compositionally biased region" description="Low complexity" evidence="1">
    <location>
        <begin position="442"/>
        <end position="452"/>
    </location>
</feature>
<keyword evidence="3" id="KW-1185">Reference proteome</keyword>
<feature type="region of interest" description="Disordered" evidence="1">
    <location>
        <begin position="120"/>
        <end position="190"/>
    </location>
</feature>
<accession>A0A8K0ULN2</accession>
<feature type="compositionally biased region" description="Polar residues" evidence="1">
    <location>
        <begin position="161"/>
        <end position="178"/>
    </location>
</feature>
<dbReference type="Proteomes" id="UP000813824">
    <property type="component" value="Unassembled WGS sequence"/>
</dbReference>
<feature type="compositionally biased region" description="Polar residues" evidence="1">
    <location>
        <begin position="281"/>
        <end position="295"/>
    </location>
</feature>
<feature type="compositionally biased region" description="Basic and acidic residues" evidence="1">
    <location>
        <begin position="328"/>
        <end position="341"/>
    </location>
</feature>
<dbReference type="EMBL" id="JAEVFJ010000022">
    <property type="protein sequence ID" value="KAH8096865.1"/>
    <property type="molecule type" value="Genomic_DNA"/>
</dbReference>
<sequence length="685" mass="76655">MSFMKGPTTMHAIGGEHVRLPLPLSSVHMFIFIYVYTIAETDEVEAAWLFNEVDDHLHSANTDPLSTSPGRYTWRAPAAAPAPIASAANRRPEISGMDGVRRRLPRLSMLDDHFEDTAPRYFRDRGDSGPGYLGSYQESAPEPSFRREDLPRRESRVPMVSASTTYLHRSEESSTSSDMYPPPLTRHDERLSPVTDSLRSRMLARLEEMDDPPHTYGELDVRAEETDIAPLLRARQAIRDEIDLLMERSNTVRRNLEARISRLGLGRPAIHSTYSRDRDIQSSTGISRSTPSESPFTFDWEGSDPTAEASTNPTHQSGTGDVGFTFDWDNRSCESSPHRLADPSPQSTEGPPFSLTWGDAEEDEVEALLSSARASRIHAHEATWSTPVVLQRYVETRRRSRDSSDNDWSMRDLLRDEHHSHLPSVSPRIIPVAAHTPDHSNSRTSIPSSASSTAVNDSRPPSHRTGHHYPSAPHSHIRHRHVDVDTRTPIPTASMPQASPNAGINLDRYHDGPFRASLERSERLRREREEMMQRITERDSIARQRVGSSYRSSGRAPSSTATSVSATDSPGSLPTQRVSSVADEPATFSRIARSRTTRLQHHHTHGLYPRHVRDDHRDIHDSITRQLRIPAARLLTPGRARDTDTLPGIAPDPSGNSEHQQQLIEDFRAQRSASASASADRLGYP</sequence>
<name>A0A8K0ULN2_9AGAR</name>
<evidence type="ECO:0000256" key="1">
    <source>
        <dbReference type="SAM" id="MobiDB-lite"/>
    </source>
</evidence>
<comment type="caution">
    <text evidence="2">The sequence shown here is derived from an EMBL/GenBank/DDBJ whole genome shotgun (WGS) entry which is preliminary data.</text>
</comment>
<feature type="compositionally biased region" description="Polar residues" evidence="1">
    <location>
        <begin position="308"/>
        <end position="319"/>
    </location>
</feature>
<feature type="compositionally biased region" description="Basic and acidic residues" evidence="1">
    <location>
        <begin position="507"/>
        <end position="542"/>
    </location>
</feature>
<evidence type="ECO:0000313" key="2">
    <source>
        <dbReference type="EMBL" id="KAH8096865.1"/>
    </source>
</evidence>
<feature type="compositionally biased region" description="Basic and acidic residues" evidence="1">
    <location>
        <begin position="144"/>
        <end position="156"/>
    </location>
</feature>
<feature type="compositionally biased region" description="Polar residues" evidence="1">
    <location>
        <begin position="654"/>
        <end position="663"/>
    </location>
</feature>
<organism evidence="2 3">
    <name type="scientific">Cristinia sonorae</name>
    <dbReference type="NCBI Taxonomy" id="1940300"/>
    <lineage>
        <taxon>Eukaryota</taxon>
        <taxon>Fungi</taxon>
        <taxon>Dikarya</taxon>
        <taxon>Basidiomycota</taxon>
        <taxon>Agaricomycotina</taxon>
        <taxon>Agaricomycetes</taxon>
        <taxon>Agaricomycetidae</taxon>
        <taxon>Agaricales</taxon>
        <taxon>Pleurotineae</taxon>
        <taxon>Stephanosporaceae</taxon>
        <taxon>Cristinia</taxon>
    </lineage>
</organism>
<feature type="compositionally biased region" description="Low complexity" evidence="1">
    <location>
        <begin position="547"/>
        <end position="569"/>
    </location>
</feature>
<evidence type="ECO:0000313" key="3">
    <source>
        <dbReference type="Proteomes" id="UP000813824"/>
    </source>
</evidence>
<feature type="region of interest" description="Disordered" evidence="1">
    <location>
        <begin position="637"/>
        <end position="685"/>
    </location>
</feature>
<feature type="region of interest" description="Disordered" evidence="1">
    <location>
        <begin position="274"/>
        <end position="355"/>
    </location>
</feature>
<feature type="compositionally biased region" description="Polar residues" evidence="1">
    <location>
        <begin position="489"/>
        <end position="502"/>
    </location>
</feature>
<dbReference type="AlphaFoldDB" id="A0A8K0ULN2"/>
<feature type="compositionally biased region" description="Polar residues" evidence="1">
    <location>
        <begin position="570"/>
        <end position="579"/>
    </location>
</feature>
<protein>
    <submittedName>
        <fullName evidence="2">Uncharacterized protein</fullName>
    </submittedName>
</protein>
<feature type="region of interest" description="Disordered" evidence="1">
    <location>
        <begin position="434"/>
        <end position="586"/>
    </location>
</feature>
<gene>
    <name evidence="2" type="ORF">BXZ70DRAFT_320157</name>
</gene>